<reference evidence="1" key="1">
    <citation type="submission" date="2020-05" db="EMBL/GenBank/DDBJ databases">
        <authorList>
            <person name="Chiriac C."/>
            <person name="Salcher M."/>
            <person name="Ghai R."/>
            <person name="Kavagutti S V."/>
        </authorList>
    </citation>
    <scope>NUCLEOTIDE SEQUENCE</scope>
</reference>
<dbReference type="AlphaFoldDB" id="A0A6J7CIE5"/>
<gene>
    <name evidence="1" type="ORF">UFOPK3317_00265</name>
</gene>
<dbReference type="EMBL" id="CAFBLK010000029">
    <property type="protein sequence ID" value="CAB4858097.1"/>
    <property type="molecule type" value="Genomic_DNA"/>
</dbReference>
<accession>A0A6J7CIE5</accession>
<sequence length="95" mass="10807">MDRADRDVDPGDLKDAALRARIVRERMRVAVATATERDEAAVTVRALQDEIASMAADRDRWKERGEAAEMENLALHSTRLFRWSAAARSLWGRVR</sequence>
<proteinExistence type="predicted"/>
<organism evidence="1">
    <name type="scientific">freshwater metagenome</name>
    <dbReference type="NCBI Taxonomy" id="449393"/>
    <lineage>
        <taxon>unclassified sequences</taxon>
        <taxon>metagenomes</taxon>
        <taxon>ecological metagenomes</taxon>
    </lineage>
</organism>
<evidence type="ECO:0000313" key="1">
    <source>
        <dbReference type="EMBL" id="CAB4858097.1"/>
    </source>
</evidence>
<protein>
    <submittedName>
        <fullName evidence="1">Unannotated protein</fullName>
    </submittedName>
</protein>
<name>A0A6J7CIE5_9ZZZZ</name>